<reference evidence="2 3" key="1">
    <citation type="submission" date="2020-08" db="EMBL/GenBank/DDBJ databases">
        <title>Genomic Encyclopedia of Type Strains, Phase IV (KMG-IV): sequencing the most valuable type-strain genomes for metagenomic binning, comparative biology and taxonomic classification.</title>
        <authorList>
            <person name="Goeker M."/>
        </authorList>
    </citation>
    <scope>NUCLEOTIDE SEQUENCE [LARGE SCALE GENOMIC DNA]</scope>
    <source>
        <strain evidence="2 3">DSM 40141</strain>
    </source>
</reference>
<feature type="compositionally biased region" description="Low complexity" evidence="1">
    <location>
        <begin position="1"/>
        <end position="19"/>
    </location>
</feature>
<dbReference type="AlphaFoldDB" id="A0A7X0HKT7"/>
<comment type="caution">
    <text evidence="2">The sequence shown here is derived from an EMBL/GenBank/DDBJ whole genome shotgun (WGS) entry which is preliminary data.</text>
</comment>
<evidence type="ECO:0000313" key="2">
    <source>
        <dbReference type="EMBL" id="MBB6439532.1"/>
    </source>
</evidence>
<protein>
    <submittedName>
        <fullName evidence="2">Uncharacterized protein</fullName>
    </submittedName>
</protein>
<sequence>MKGRSRTTFTSFTNRSIRSPVKVSTHKASARNTQRPQGRCPHGGLLQQLLDRAGLASLAFEVPAMMRSG</sequence>
<gene>
    <name evidence="2" type="ORF">HNQ79_006044</name>
</gene>
<organism evidence="2 3">
    <name type="scientific">Streptomyces candidus</name>
    <dbReference type="NCBI Taxonomy" id="67283"/>
    <lineage>
        <taxon>Bacteria</taxon>
        <taxon>Bacillati</taxon>
        <taxon>Actinomycetota</taxon>
        <taxon>Actinomycetes</taxon>
        <taxon>Kitasatosporales</taxon>
        <taxon>Streptomycetaceae</taxon>
        <taxon>Streptomyces</taxon>
    </lineage>
</organism>
<evidence type="ECO:0000313" key="3">
    <source>
        <dbReference type="Proteomes" id="UP000540423"/>
    </source>
</evidence>
<feature type="region of interest" description="Disordered" evidence="1">
    <location>
        <begin position="1"/>
        <end position="41"/>
    </location>
</feature>
<keyword evidence="3" id="KW-1185">Reference proteome</keyword>
<dbReference type="Proteomes" id="UP000540423">
    <property type="component" value="Unassembled WGS sequence"/>
</dbReference>
<proteinExistence type="predicted"/>
<dbReference type="EMBL" id="JACHEM010000023">
    <property type="protein sequence ID" value="MBB6439532.1"/>
    <property type="molecule type" value="Genomic_DNA"/>
</dbReference>
<name>A0A7X0HKT7_9ACTN</name>
<accession>A0A7X0HKT7</accession>
<evidence type="ECO:0000256" key="1">
    <source>
        <dbReference type="SAM" id="MobiDB-lite"/>
    </source>
</evidence>